<dbReference type="Pfam" id="PF00106">
    <property type="entry name" value="adh_short"/>
    <property type="match status" value="1"/>
</dbReference>
<keyword evidence="3" id="KW-1185">Reference proteome</keyword>
<dbReference type="SUPFAM" id="SSF51735">
    <property type="entry name" value="NAD(P)-binding Rossmann-fold domains"/>
    <property type="match status" value="1"/>
</dbReference>
<dbReference type="GeneID" id="115260129"/>
<evidence type="ECO:0000313" key="3">
    <source>
        <dbReference type="Proteomes" id="UP000069940"/>
    </source>
</evidence>
<accession>A0ABM1Y3P3</accession>
<dbReference type="PRINTS" id="PR00080">
    <property type="entry name" value="SDRFAMILY"/>
</dbReference>
<name>A0ABM1Y3P3_AEDAL</name>
<organism evidence="2 3">
    <name type="scientific">Aedes albopictus</name>
    <name type="common">Asian tiger mosquito</name>
    <name type="synonym">Stegomyia albopicta</name>
    <dbReference type="NCBI Taxonomy" id="7160"/>
    <lineage>
        <taxon>Eukaryota</taxon>
        <taxon>Metazoa</taxon>
        <taxon>Ecdysozoa</taxon>
        <taxon>Arthropoda</taxon>
        <taxon>Hexapoda</taxon>
        <taxon>Insecta</taxon>
        <taxon>Pterygota</taxon>
        <taxon>Neoptera</taxon>
        <taxon>Endopterygota</taxon>
        <taxon>Diptera</taxon>
        <taxon>Nematocera</taxon>
        <taxon>Culicoidea</taxon>
        <taxon>Culicidae</taxon>
        <taxon>Culicinae</taxon>
        <taxon>Aedini</taxon>
        <taxon>Aedes</taxon>
        <taxon>Stegomyia</taxon>
    </lineage>
</organism>
<proteinExistence type="inferred from homology"/>
<evidence type="ECO:0008006" key="4">
    <source>
        <dbReference type="Google" id="ProtNLM"/>
    </source>
</evidence>
<protein>
    <recommendedName>
        <fullName evidence="4">Hydroxysteroid 17-beta dehydrogenase 11</fullName>
    </recommendedName>
</protein>
<dbReference type="PRINTS" id="PR00081">
    <property type="entry name" value="GDHRDH"/>
</dbReference>
<dbReference type="Proteomes" id="UP000069940">
    <property type="component" value="Unassembled WGS sequence"/>
</dbReference>
<evidence type="ECO:0000313" key="2">
    <source>
        <dbReference type="EnsemblMetazoa" id="AALFPA23_005391.P6884"/>
    </source>
</evidence>
<dbReference type="RefSeq" id="XP_029716895.2">
    <property type="nucleotide sequence ID" value="XM_029861035.2"/>
</dbReference>
<dbReference type="PANTHER" id="PTHR24322">
    <property type="entry name" value="PKSB"/>
    <property type="match status" value="1"/>
</dbReference>
<dbReference type="PANTHER" id="PTHR24322:SF748">
    <property type="entry name" value="FI23927P1-RELATED"/>
    <property type="match status" value="1"/>
</dbReference>
<sequence length="330" mass="36970">MAHQVQYFKHKDGEYAPASKEFTKSKNAQKWENFVAKLVKVIVMFIPTLVMEWYKILLGKKKYVKDQVALVTGGGNGLGRALCLRLAKEGCRVAVADIDMISAERTAAEIRKMGLKSAAFKVDVGDQRSIEQLKIDVEAELGPVDILVNNAGLLAMLSLSEGTTEDVQRIVDVNFTSHIWAVRAFKDGMMERRRGHIVAVSSTFGIVPFGRTVCYSATKFGVRGLMEGLNEEFYMNGYSNDIHVTCIYPGFVATRKEFMEYLEQLGCRAPINTPDEVADVAIDAVLRNRCEVITSPLFIQIMIKFYTFMPNEVSRLLLGMFVDKVPQLTK</sequence>
<dbReference type="Gene3D" id="3.40.50.720">
    <property type="entry name" value="NAD(P)-binding Rossmann-like Domain"/>
    <property type="match status" value="1"/>
</dbReference>
<dbReference type="EnsemblMetazoa" id="AALFPA23_005391.R6884">
    <property type="protein sequence ID" value="AALFPA23_005391.P6884"/>
    <property type="gene ID" value="AALFPA23_005391"/>
</dbReference>
<reference evidence="2" key="2">
    <citation type="submission" date="2025-05" db="UniProtKB">
        <authorList>
            <consortium name="EnsemblMetazoa"/>
        </authorList>
    </citation>
    <scope>IDENTIFICATION</scope>
    <source>
        <strain evidence="2">Foshan</strain>
    </source>
</reference>
<dbReference type="InterPro" id="IPR036291">
    <property type="entry name" value="NAD(P)-bd_dom_sf"/>
</dbReference>
<comment type="similarity">
    <text evidence="1">Belongs to the short-chain dehydrogenases/reductases (SDR) family.</text>
</comment>
<evidence type="ECO:0000256" key="1">
    <source>
        <dbReference type="RuleBase" id="RU000363"/>
    </source>
</evidence>
<dbReference type="CDD" id="cd05233">
    <property type="entry name" value="SDR_c"/>
    <property type="match status" value="1"/>
</dbReference>
<dbReference type="InterPro" id="IPR002347">
    <property type="entry name" value="SDR_fam"/>
</dbReference>
<reference evidence="3" key="1">
    <citation type="journal article" date="2015" name="Proc. Natl. Acad. Sci. U.S.A.">
        <title>Genome sequence of the Asian Tiger mosquito, Aedes albopictus, reveals insights into its biology, genetics, and evolution.</title>
        <authorList>
            <person name="Chen X.G."/>
            <person name="Jiang X."/>
            <person name="Gu J."/>
            <person name="Xu M."/>
            <person name="Wu Y."/>
            <person name="Deng Y."/>
            <person name="Zhang C."/>
            <person name="Bonizzoni M."/>
            <person name="Dermauw W."/>
            <person name="Vontas J."/>
            <person name="Armbruster P."/>
            <person name="Huang X."/>
            <person name="Yang Y."/>
            <person name="Zhang H."/>
            <person name="He W."/>
            <person name="Peng H."/>
            <person name="Liu Y."/>
            <person name="Wu K."/>
            <person name="Chen J."/>
            <person name="Lirakis M."/>
            <person name="Topalis P."/>
            <person name="Van Leeuwen T."/>
            <person name="Hall A.B."/>
            <person name="Jiang X."/>
            <person name="Thorpe C."/>
            <person name="Mueller R.L."/>
            <person name="Sun C."/>
            <person name="Waterhouse R.M."/>
            <person name="Yan G."/>
            <person name="Tu Z.J."/>
            <person name="Fang X."/>
            <person name="James A.A."/>
        </authorList>
    </citation>
    <scope>NUCLEOTIDE SEQUENCE [LARGE SCALE GENOMIC DNA]</scope>
    <source>
        <strain evidence="3">Foshan</strain>
    </source>
</reference>